<organism evidence="2 3">
    <name type="scientific">Micromonospora vulcania</name>
    <dbReference type="NCBI Taxonomy" id="1441873"/>
    <lineage>
        <taxon>Bacteria</taxon>
        <taxon>Bacillati</taxon>
        <taxon>Actinomycetota</taxon>
        <taxon>Actinomycetes</taxon>
        <taxon>Micromonosporales</taxon>
        <taxon>Micromonosporaceae</taxon>
        <taxon>Micromonospora</taxon>
    </lineage>
</organism>
<dbReference type="Gene3D" id="3.40.50.2300">
    <property type="match status" value="1"/>
</dbReference>
<keyword evidence="3" id="KW-1185">Reference proteome</keyword>
<dbReference type="SUPFAM" id="SSF52788">
    <property type="entry name" value="Phosphotyrosine protein phosphatases I"/>
    <property type="match status" value="1"/>
</dbReference>
<name>A0ABW1HCT4_9ACTN</name>
<dbReference type="RefSeq" id="WP_377514859.1">
    <property type="nucleotide sequence ID" value="NZ_JBHSQS010000019.1"/>
</dbReference>
<evidence type="ECO:0000313" key="2">
    <source>
        <dbReference type="EMBL" id="MFC5926602.1"/>
    </source>
</evidence>
<accession>A0ABW1HCT4</accession>
<dbReference type="PANTHER" id="PTHR11717">
    <property type="entry name" value="LOW MOLECULAR WEIGHT PROTEIN TYROSINE PHOSPHATASE"/>
    <property type="match status" value="1"/>
</dbReference>
<dbReference type="Proteomes" id="UP001596226">
    <property type="component" value="Unassembled WGS sequence"/>
</dbReference>
<reference evidence="3" key="1">
    <citation type="journal article" date="2019" name="Int. J. Syst. Evol. Microbiol.">
        <title>The Global Catalogue of Microorganisms (GCM) 10K type strain sequencing project: providing services to taxonomists for standard genome sequencing and annotation.</title>
        <authorList>
            <consortium name="The Broad Institute Genomics Platform"/>
            <consortium name="The Broad Institute Genome Sequencing Center for Infectious Disease"/>
            <person name="Wu L."/>
            <person name="Ma J."/>
        </authorList>
    </citation>
    <scope>NUCLEOTIDE SEQUENCE [LARGE SCALE GENOMIC DNA]</scope>
    <source>
        <strain evidence="3">CGMCC 4.7144</strain>
    </source>
</reference>
<feature type="domain" description="Phosphotyrosine protein phosphatase I" evidence="1">
    <location>
        <begin position="3"/>
        <end position="183"/>
    </location>
</feature>
<gene>
    <name evidence="2" type="ORF">ACFQGL_25025</name>
</gene>
<dbReference type="InterPro" id="IPR036196">
    <property type="entry name" value="Ptyr_pPase_sf"/>
</dbReference>
<dbReference type="SMART" id="SM00226">
    <property type="entry name" value="LMWPc"/>
    <property type="match status" value="1"/>
</dbReference>
<proteinExistence type="predicted"/>
<evidence type="ECO:0000313" key="3">
    <source>
        <dbReference type="Proteomes" id="UP001596226"/>
    </source>
</evidence>
<evidence type="ECO:0000259" key="1">
    <source>
        <dbReference type="SMART" id="SM00226"/>
    </source>
</evidence>
<protein>
    <submittedName>
        <fullName evidence="2">Low molecular weight phosphatase family protein</fullName>
    </submittedName>
</protein>
<comment type="caution">
    <text evidence="2">The sequence shown here is derived from an EMBL/GenBank/DDBJ whole genome shotgun (WGS) entry which is preliminary data.</text>
</comment>
<dbReference type="EMBL" id="JBHSQS010000019">
    <property type="protein sequence ID" value="MFC5926602.1"/>
    <property type="molecule type" value="Genomic_DNA"/>
</dbReference>
<dbReference type="InterPro" id="IPR023485">
    <property type="entry name" value="Ptyr_pPase"/>
</dbReference>
<dbReference type="InterPro" id="IPR050438">
    <property type="entry name" value="LMW_PTPase"/>
</dbReference>
<sequence length="188" mass="19834">MLDRVLFVCHANLCRSPMAEHLARRMLSDRPVLVASAGTDAMDGLAMHPYANEIVAESGADPAAFRSRALLPEHLADATLVLTATRRQRSVCTALAPAALHRTFTLRQFGRLAAAGEPAPELPAESAADPLRAAIAAAAQARGRLQPAAPDADDLRDPIGGTADDFRRCAEEIERSLRPLAALIGAAG</sequence>
<dbReference type="PANTHER" id="PTHR11717:SF31">
    <property type="entry name" value="LOW MOLECULAR WEIGHT PROTEIN-TYROSINE-PHOSPHATASE ETP-RELATED"/>
    <property type="match status" value="1"/>
</dbReference>
<dbReference type="Pfam" id="PF01451">
    <property type="entry name" value="LMWPc"/>
    <property type="match status" value="1"/>
</dbReference>